<dbReference type="EMBL" id="JAHQCX010000030">
    <property type="protein sequence ID" value="MBU9729137.1"/>
    <property type="molecule type" value="Genomic_DNA"/>
</dbReference>
<reference evidence="1 2" key="1">
    <citation type="submission" date="2021-06" db="EMBL/GenBank/DDBJ databases">
        <title>Description of novel taxa of the family Lachnospiraceae.</title>
        <authorList>
            <person name="Chaplin A.V."/>
            <person name="Sokolova S.R."/>
            <person name="Pikina A.P."/>
            <person name="Korzhanova M."/>
            <person name="Belova V."/>
            <person name="Korostin D."/>
            <person name="Efimov B.A."/>
        </authorList>
    </citation>
    <scope>NUCLEOTIDE SEQUENCE [LARGE SCALE GENOMIC DNA]</scope>
    <source>
        <strain evidence="1 2">ASD4241</strain>
    </source>
</reference>
<evidence type="ECO:0000313" key="1">
    <source>
        <dbReference type="EMBL" id="MBU9729137.1"/>
    </source>
</evidence>
<comment type="caution">
    <text evidence="1">The sequence shown here is derived from an EMBL/GenBank/DDBJ whole genome shotgun (WGS) entry which is preliminary data.</text>
</comment>
<protein>
    <submittedName>
        <fullName evidence="1">Uncharacterized protein</fullName>
    </submittedName>
</protein>
<sequence length="278" mass="32173">MLKHWKSLVFLILTLLIVAGAIYFPSLFFTIQDAQMMAVAHSRQEIHAKLAPEAEEIYLVNTIRDIYQNSQYFDYGGGYNYPLSIDDSPFASIVNSLNEQLENMIDQSALDNDLLDSFHNMITPMIWVSGSYGIWDNKETPFSYYTIYDESFMAEGYIDNPPQLSFYMEPKTGKVLYLQMFNHQHETLKDAPRDTINAYIRYLGLDVLDDWTFQSQGAASEKAQLKIIYLQNDTDYYIQILPVGYYFYNPYINYPYVDTSIPNSAVNGFMDSDSAYSY</sequence>
<accession>A0ABS6KF34</accession>
<name>A0ABS6KF34_9FIRM</name>
<dbReference type="Proteomes" id="UP001314681">
    <property type="component" value="Unassembled WGS sequence"/>
</dbReference>
<proteinExistence type="predicted"/>
<evidence type="ECO:0000313" key="2">
    <source>
        <dbReference type="Proteomes" id="UP001314681"/>
    </source>
</evidence>
<keyword evidence="2" id="KW-1185">Reference proteome</keyword>
<dbReference type="RefSeq" id="WP_158355053.1">
    <property type="nucleotide sequence ID" value="NZ_JAHQCX010000030.1"/>
</dbReference>
<organism evidence="1 2">
    <name type="scientific">Diplocloster modestus</name>
    <dbReference type="NCBI Taxonomy" id="2850322"/>
    <lineage>
        <taxon>Bacteria</taxon>
        <taxon>Bacillati</taxon>
        <taxon>Bacillota</taxon>
        <taxon>Clostridia</taxon>
        <taxon>Lachnospirales</taxon>
        <taxon>Lachnospiraceae</taxon>
        <taxon>Diplocloster</taxon>
    </lineage>
</organism>
<gene>
    <name evidence="1" type="ORF">KTH90_24405</name>
</gene>